<evidence type="ECO:0000256" key="10">
    <source>
        <dbReference type="PIRNR" id="PIRNR015601"/>
    </source>
</evidence>
<organism evidence="12 13">
    <name type="scientific">Chitinivibrio alkaliphilus ACht1</name>
    <dbReference type="NCBI Taxonomy" id="1313304"/>
    <lineage>
        <taxon>Bacteria</taxon>
        <taxon>Pseudomonadati</taxon>
        <taxon>Fibrobacterota</taxon>
        <taxon>Chitinivibrionia</taxon>
        <taxon>Chitinivibrionales</taxon>
        <taxon>Chitinivibrionaceae</taxon>
        <taxon>Chitinivibrio</taxon>
    </lineage>
</organism>
<dbReference type="PANTHER" id="PTHR30027">
    <property type="entry name" value="RIBOSOMAL RNA SMALL SUBUNIT METHYLTRANSFERASE E"/>
    <property type="match status" value="1"/>
</dbReference>
<evidence type="ECO:0000259" key="11">
    <source>
        <dbReference type="Pfam" id="PF04452"/>
    </source>
</evidence>
<keyword evidence="13" id="KW-1185">Reference proteome</keyword>
<dbReference type="InterPro" id="IPR006700">
    <property type="entry name" value="RsmE"/>
</dbReference>
<dbReference type="eggNOG" id="COG1385">
    <property type="taxonomic scope" value="Bacteria"/>
</dbReference>
<dbReference type="NCBIfam" id="TIGR00046">
    <property type="entry name" value="RsmE family RNA methyltransferase"/>
    <property type="match status" value="1"/>
</dbReference>
<comment type="similarity">
    <text evidence="2 10">Belongs to the RNA methyltransferase RsmE family.</text>
</comment>
<gene>
    <name evidence="12" type="ORF">CALK_0129</name>
</gene>
<evidence type="ECO:0000256" key="4">
    <source>
        <dbReference type="ARBA" id="ARBA00022552"/>
    </source>
</evidence>
<dbReference type="PANTHER" id="PTHR30027:SF3">
    <property type="entry name" value="16S RRNA (URACIL(1498)-N(3))-METHYLTRANSFERASE"/>
    <property type="match status" value="1"/>
</dbReference>
<evidence type="ECO:0000256" key="2">
    <source>
        <dbReference type="ARBA" id="ARBA00005528"/>
    </source>
</evidence>
<name>U7DCP7_9BACT</name>
<feature type="domain" description="Ribosomal RNA small subunit methyltransferase E methyltransferase" evidence="11">
    <location>
        <begin position="49"/>
        <end position="207"/>
    </location>
</feature>
<evidence type="ECO:0000256" key="7">
    <source>
        <dbReference type="ARBA" id="ARBA00022691"/>
    </source>
</evidence>
<evidence type="ECO:0000313" key="12">
    <source>
        <dbReference type="EMBL" id="ERP39333.1"/>
    </source>
</evidence>
<evidence type="ECO:0000256" key="1">
    <source>
        <dbReference type="ARBA" id="ARBA00004496"/>
    </source>
</evidence>
<dbReference type="Pfam" id="PF04452">
    <property type="entry name" value="Methyltrans_RNA"/>
    <property type="match status" value="1"/>
</dbReference>
<keyword evidence="3 10" id="KW-0963">Cytoplasm</keyword>
<keyword evidence="7 10" id="KW-0949">S-adenosyl-L-methionine</keyword>
<keyword evidence="6 10" id="KW-0808">Transferase</keyword>
<evidence type="ECO:0000256" key="8">
    <source>
        <dbReference type="ARBA" id="ARBA00025699"/>
    </source>
</evidence>
<reference evidence="12 13" key="1">
    <citation type="journal article" date="2013" name="Environ. Microbiol.">
        <title>Genome analysis of Chitinivibrio alkaliphilus gen. nov., sp. nov., a novel extremely haloalkaliphilic anaerobic chitinolytic bacterium from the candidate phylum Termite Group 3.</title>
        <authorList>
            <person name="Sorokin D.Y."/>
            <person name="Gumerov V.M."/>
            <person name="Rakitin A.L."/>
            <person name="Beletsky A.V."/>
            <person name="Damste J.S."/>
            <person name="Muyzer G."/>
            <person name="Mardanov A.V."/>
            <person name="Ravin N.V."/>
        </authorList>
    </citation>
    <scope>NUCLEOTIDE SEQUENCE [LARGE SCALE GENOMIC DNA]</scope>
    <source>
        <strain evidence="12 13">ACht1</strain>
    </source>
</reference>
<comment type="caution">
    <text evidence="12">The sequence shown here is derived from an EMBL/GenBank/DDBJ whole genome shotgun (WGS) entry which is preliminary data.</text>
</comment>
<dbReference type="OrthoDB" id="9815641at2"/>
<dbReference type="GO" id="GO:0070475">
    <property type="term" value="P:rRNA base methylation"/>
    <property type="evidence" value="ECO:0007669"/>
    <property type="project" value="TreeGrafter"/>
</dbReference>
<protein>
    <recommendedName>
        <fullName evidence="10">Ribosomal RNA small subunit methyltransferase E</fullName>
        <ecNumber evidence="10">2.1.1.193</ecNumber>
    </recommendedName>
</protein>
<keyword evidence="4 10" id="KW-0698">rRNA processing</keyword>
<evidence type="ECO:0000256" key="6">
    <source>
        <dbReference type="ARBA" id="ARBA00022679"/>
    </source>
</evidence>
<comment type="subcellular location">
    <subcellularLocation>
        <location evidence="1 10">Cytoplasm</location>
    </subcellularLocation>
</comment>
<evidence type="ECO:0000313" key="13">
    <source>
        <dbReference type="Proteomes" id="UP000017148"/>
    </source>
</evidence>
<dbReference type="CDD" id="cd18084">
    <property type="entry name" value="RsmE-like"/>
    <property type="match status" value="1"/>
</dbReference>
<sequence length="214" mass="23887">MRHVLRVSVGDTLRVGVLHGKRHTGVVAVCSDQEIILTVMEQEKPLPRKLPITLCVALPRPQTYKKVVYDATVLGVSELVFFHSRKVEKSYWHSPVLGEEKTGKLLRDALSQAGDTVPPRISTYPRFRPFAEDVLPRLLKGKEGFLFHPRDTVHTLSPSQIPVLYMVGPEGGFTDFEYELLGNADLLGVSLGERILRVEQAVATILGYSLIKFA</sequence>
<dbReference type="GO" id="GO:0070042">
    <property type="term" value="F:rRNA (uridine-N3-)-methyltransferase activity"/>
    <property type="evidence" value="ECO:0007669"/>
    <property type="project" value="TreeGrafter"/>
</dbReference>
<dbReference type="PIRSF" id="PIRSF015601">
    <property type="entry name" value="MTase_slr0722"/>
    <property type="match status" value="1"/>
</dbReference>
<dbReference type="EC" id="2.1.1.193" evidence="10"/>
<dbReference type="Gene3D" id="3.40.1280.10">
    <property type="match status" value="1"/>
</dbReference>
<dbReference type="STRING" id="1313304.CALK_0129"/>
<accession>U7DCP7</accession>
<dbReference type="InterPro" id="IPR046886">
    <property type="entry name" value="RsmE_MTase_dom"/>
</dbReference>
<dbReference type="GO" id="GO:0005737">
    <property type="term" value="C:cytoplasm"/>
    <property type="evidence" value="ECO:0007669"/>
    <property type="project" value="UniProtKB-SubCell"/>
</dbReference>
<dbReference type="Proteomes" id="UP000017148">
    <property type="component" value="Unassembled WGS sequence"/>
</dbReference>
<evidence type="ECO:0000256" key="9">
    <source>
        <dbReference type="ARBA" id="ARBA00047944"/>
    </source>
</evidence>
<keyword evidence="5 10" id="KW-0489">Methyltransferase</keyword>
<proteinExistence type="inferred from homology"/>
<evidence type="ECO:0000256" key="5">
    <source>
        <dbReference type="ARBA" id="ARBA00022603"/>
    </source>
</evidence>
<evidence type="ECO:0000256" key="3">
    <source>
        <dbReference type="ARBA" id="ARBA00022490"/>
    </source>
</evidence>
<dbReference type="InterPro" id="IPR029028">
    <property type="entry name" value="Alpha/beta_knot_MTases"/>
</dbReference>
<dbReference type="EMBL" id="ASJR01000001">
    <property type="protein sequence ID" value="ERP39333.1"/>
    <property type="molecule type" value="Genomic_DNA"/>
</dbReference>
<comment type="function">
    <text evidence="8 10">Specifically methylates the N3 position of the uracil ring of uridine 1498 (m3U1498) in 16S rRNA. Acts on the fully assembled 30S ribosomal subunit.</text>
</comment>
<comment type="catalytic activity">
    <reaction evidence="9 10">
        <text>uridine(1498) in 16S rRNA + S-adenosyl-L-methionine = N(3)-methyluridine(1498) in 16S rRNA + S-adenosyl-L-homocysteine + H(+)</text>
        <dbReference type="Rhea" id="RHEA:42920"/>
        <dbReference type="Rhea" id="RHEA-COMP:10283"/>
        <dbReference type="Rhea" id="RHEA-COMP:10284"/>
        <dbReference type="ChEBI" id="CHEBI:15378"/>
        <dbReference type="ChEBI" id="CHEBI:57856"/>
        <dbReference type="ChEBI" id="CHEBI:59789"/>
        <dbReference type="ChEBI" id="CHEBI:65315"/>
        <dbReference type="ChEBI" id="CHEBI:74502"/>
        <dbReference type="EC" id="2.1.1.193"/>
    </reaction>
</comment>
<dbReference type="SUPFAM" id="SSF75217">
    <property type="entry name" value="alpha/beta knot"/>
    <property type="match status" value="1"/>
</dbReference>
<dbReference type="AlphaFoldDB" id="U7DCP7"/>
<dbReference type="InterPro" id="IPR029026">
    <property type="entry name" value="tRNA_m1G_MTases_N"/>
</dbReference>